<dbReference type="AlphaFoldDB" id="A0A8X8JYT5"/>
<protein>
    <submittedName>
        <fullName evidence="3">DUF4189 domain-containing protein</fullName>
    </submittedName>
</protein>
<comment type="caution">
    <text evidence="3">The sequence shown here is derived from an EMBL/GenBank/DDBJ whole genome shotgun (WGS) entry which is preliminary data.</text>
</comment>
<feature type="chain" id="PRO_5036491466" evidence="1">
    <location>
        <begin position="18"/>
        <end position="170"/>
    </location>
</feature>
<gene>
    <name evidence="3" type="ORF">H9654_01045</name>
</gene>
<keyword evidence="4" id="KW-1185">Reference proteome</keyword>
<keyword evidence="1" id="KW-0732">Signal</keyword>
<name>A0A8X8JYT5_9GAMM</name>
<reference evidence="3 4" key="1">
    <citation type="submission" date="2020-08" db="EMBL/GenBank/DDBJ databases">
        <title>A Genomic Blueprint of the Chicken Gut Microbiome.</title>
        <authorList>
            <person name="Gilroy R."/>
            <person name="Ravi A."/>
            <person name="Getino M."/>
            <person name="Pursley I."/>
            <person name="Horton D.L."/>
            <person name="Alikhan N.-F."/>
            <person name="Baker D."/>
            <person name="Gharbi K."/>
            <person name="Hall N."/>
            <person name="Watson M."/>
            <person name="Adriaenssens E.M."/>
            <person name="Foster-Nyarko E."/>
            <person name="Jarju S."/>
            <person name="Secka A."/>
            <person name="Antonio M."/>
            <person name="Oren A."/>
            <person name="Chaudhuri R."/>
            <person name="La Ragione R.M."/>
            <person name="Hildebrand F."/>
            <person name="Pallen M.J."/>
        </authorList>
    </citation>
    <scope>NUCLEOTIDE SEQUENCE [LARGE SCALE GENOMIC DNA]</scope>
    <source>
        <strain evidence="3 4">Sa5BUN4</strain>
    </source>
</reference>
<evidence type="ECO:0000259" key="2">
    <source>
        <dbReference type="Pfam" id="PF13827"/>
    </source>
</evidence>
<accession>A0A8X8JYT5</accession>
<sequence length="170" mass="17508">MLFIAFFFSLGSAGAYAEGRCPPGQYPVGGQGVGGCAPIPGYGGNQTAQPAPPPIDPGRYEDRWGAMALSDSTPDAGVVVDQLTEGDAKRVAIEKCSRNGLKDCRILLTYRNQCAAWVVPSADAPGAETGISAGLSEQAAVDNATAKCKHAPGGSCVLAYSACSLPQWTR</sequence>
<evidence type="ECO:0000313" key="3">
    <source>
        <dbReference type="EMBL" id="MBD7952778.1"/>
    </source>
</evidence>
<proteinExistence type="predicted"/>
<dbReference type="EMBL" id="JACSQS010000001">
    <property type="protein sequence ID" value="MBD7952778.1"/>
    <property type="molecule type" value="Genomic_DNA"/>
</dbReference>
<organism evidence="3 4">
    <name type="scientific">Stenotrophomonas lacuserhaii</name>
    <dbReference type="NCBI Taxonomy" id="2760084"/>
    <lineage>
        <taxon>Bacteria</taxon>
        <taxon>Pseudomonadati</taxon>
        <taxon>Pseudomonadota</taxon>
        <taxon>Gammaproteobacteria</taxon>
        <taxon>Lysobacterales</taxon>
        <taxon>Lysobacteraceae</taxon>
        <taxon>Stenotrophomonas</taxon>
    </lineage>
</organism>
<dbReference type="Pfam" id="PF13827">
    <property type="entry name" value="DUF4189"/>
    <property type="match status" value="1"/>
</dbReference>
<dbReference type="Proteomes" id="UP000636938">
    <property type="component" value="Unassembled WGS sequence"/>
</dbReference>
<evidence type="ECO:0000256" key="1">
    <source>
        <dbReference type="SAM" id="SignalP"/>
    </source>
</evidence>
<feature type="domain" description="DUF4189" evidence="2">
    <location>
        <begin position="64"/>
        <end position="163"/>
    </location>
</feature>
<feature type="signal peptide" evidence="1">
    <location>
        <begin position="1"/>
        <end position="17"/>
    </location>
</feature>
<evidence type="ECO:0000313" key="4">
    <source>
        <dbReference type="Proteomes" id="UP000636938"/>
    </source>
</evidence>
<dbReference type="InterPro" id="IPR025240">
    <property type="entry name" value="DUF4189"/>
</dbReference>